<protein>
    <submittedName>
        <fullName evidence="7">Amino acid transporter</fullName>
    </submittedName>
</protein>
<evidence type="ECO:0000256" key="6">
    <source>
        <dbReference type="SAM" id="Phobius"/>
    </source>
</evidence>
<feature type="transmembrane region" description="Helical" evidence="6">
    <location>
        <begin position="183"/>
        <end position="204"/>
    </location>
</feature>
<gene>
    <name evidence="7" type="ORF">AS026_34165</name>
</gene>
<sequence>MISISAALSGFFLGASLIIAIGAQNAFILRQGLLRSHVFILCLICAVSDAVLIAAGVAGLGTLVAQSPTLLSAVTLGGAIFLGSYAVLAFRRALHPGAMQAGSPQTLGLKAAVASCLAFTFLNPHVYLDMVVLIGSLSAPYSGADRIAYGVGAATASFIWFFGLGYGARLLQPVFAKPAAWRVLDVIIGIVMGLLAISLLVRFFHPA</sequence>
<dbReference type="EMBL" id="LNCD01000037">
    <property type="protein sequence ID" value="KWV56419.1"/>
    <property type="molecule type" value="Genomic_DNA"/>
</dbReference>
<dbReference type="RefSeq" id="WP_025659849.1">
    <property type="nucleotide sequence ID" value="NZ_JBBNAS010000673.1"/>
</dbReference>
<evidence type="ECO:0000256" key="5">
    <source>
        <dbReference type="ARBA" id="ARBA00023136"/>
    </source>
</evidence>
<dbReference type="AlphaFoldDB" id="A0A120FP48"/>
<feature type="transmembrane region" description="Helical" evidence="6">
    <location>
        <begin position="147"/>
        <end position="171"/>
    </location>
</feature>
<dbReference type="PANTHER" id="PTHR30086">
    <property type="entry name" value="ARGININE EXPORTER PROTEIN ARGO"/>
    <property type="match status" value="1"/>
</dbReference>
<keyword evidence="2" id="KW-1003">Cell membrane</keyword>
<evidence type="ECO:0000313" key="7">
    <source>
        <dbReference type="EMBL" id="KWV56419.1"/>
    </source>
</evidence>
<keyword evidence="3 6" id="KW-0812">Transmembrane</keyword>
<keyword evidence="4 6" id="KW-1133">Transmembrane helix</keyword>
<evidence type="ECO:0000256" key="4">
    <source>
        <dbReference type="ARBA" id="ARBA00022989"/>
    </source>
</evidence>
<name>A0A120FP48_9HYPH</name>
<evidence type="ECO:0000313" key="8">
    <source>
        <dbReference type="Proteomes" id="UP000068164"/>
    </source>
</evidence>
<dbReference type="GO" id="GO:0015171">
    <property type="term" value="F:amino acid transmembrane transporter activity"/>
    <property type="evidence" value="ECO:0007669"/>
    <property type="project" value="TreeGrafter"/>
</dbReference>
<evidence type="ECO:0000256" key="3">
    <source>
        <dbReference type="ARBA" id="ARBA00022692"/>
    </source>
</evidence>
<evidence type="ECO:0000256" key="2">
    <source>
        <dbReference type="ARBA" id="ARBA00022475"/>
    </source>
</evidence>
<feature type="transmembrane region" description="Helical" evidence="6">
    <location>
        <begin position="39"/>
        <end position="64"/>
    </location>
</feature>
<comment type="subcellular location">
    <subcellularLocation>
        <location evidence="1">Cell membrane</location>
        <topology evidence="1">Multi-pass membrane protein</topology>
    </subcellularLocation>
</comment>
<feature type="transmembrane region" description="Helical" evidence="6">
    <location>
        <begin position="70"/>
        <end position="90"/>
    </location>
</feature>
<reference evidence="7 8" key="1">
    <citation type="submission" date="2015-11" db="EMBL/GenBank/DDBJ databases">
        <title>Draft Genome Sequence of the Strain BR 10423 (Rhizobium sp.) isolated from nodules of Mimosa pudica.</title>
        <authorList>
            <person name="Barauna A.C."/>
            <person name="Zilli J.E."/>
            <person name="Simoes-Araujo J.L."/>
            <person name="Reis V.M."/>
            <person name="James E.K."/>
            <person name="Reis F.B.Jr."/>
            <person name="Rouws L.F."/>
            <person name="Passos S.R."/>
            <person name="Gois S.R."/>
        </authorList>
    </citation>
    <scope>NUCLEOTIDE SEQUENCE [LARGE SCALE GENOMIC DNA]</scope>
    <source>
        <strain evidence="7 8">BR10423</strain>
    </source>
</reference>
<keyword evidence="5 6" id="KW-0472">Membrane</keyword>
<dbReference type="Proteomes" id="UP000068164">
    <property type="component" value="Unassembled WGS sequence"/>
</dbReference>
<accession>A0A120FP48</accession>
<dbReference type="GO" id="GO:0005886">
    <property type="term" value="C:plasma membrane"/>
    <property type="evidence" value="ECO:0007669"/>
    <property type="project" value="UniProtKB-SubCell"/>
</dbReference>
<feature type="transmembrane region" description="Helical" evidence="6">
    <location>
        <begin position="6"/>
        <end position="27"/>
    </location>
</feature>
<proteinExistence type="predicted"/>
<dbReference type="PANTHER" id="PTHR30086:SF20">
    <property type="entry name" value="ARGININE EXPORTER PROTEIN ARGO-RELATED"/>
    <property type="match status" value="1"/>
</dbReference>
<dbReference type="OrthoDB" id="5638726at2"/>
<keyword evidence="8" id="KW-1185">Reference proteome</keyword>
<dbReference type="InterPro" id="IPR001123">
    <property type="entry name" value="LeuE-type"/>
</dbReference>
<evidence type="ECO:0000256" key="1">
    <source>
        <dbReference type="ARBA" id="ARBA00004651"/>
    </source>
</evidence>
<dbReference type="Pfam" id="PF01810">
    <property type="entry name" value="LysE"/>
    <property type="match status" value="1"/>
</dbReference>
<feature type="transmembrane region" description="Helical" evidence="6">
    <location>
        <begin position="111"/>
        <end position="135"/>
    </location>
</feature>
<organism evidence="7 8">
    <name type="scientific">Rhizobium altiplani</name>
    <dbReference type="NCBI Taxonomy" id="1864509"/>
    <lineage>
        <taxon>Bacteria</taxon>
        <taxon>Pseudomonadati</taxon>
        <taxon>Pseudomonadota</taxon>
        <taxon>Alphaproteobacteria</taxon>
        <taxon>Hyphomicrobiales</taxon>
        <taxon>Rhizobiaceae</taxon>
        <taxon>Rhizobium/Agrobacterium group</taxon>
        <taxon>Rhizobium</taxon>
    </lineage>
</organism>
<comment type="caution">
    <text evidence="7">The sequence shown here is derived from an EMBL/GenBank/DDBJ whole genome shotgun (WGS) entry which is preliminary data.</text>
</comment>